<dbReference type="Proteomes" id="UP000255192">
    <property type="component" value="Unassembled WGS sequence"/>
</dbReference>
<dbReference type="InterPro" id="IPR036388">
    <property type="entry name" value="WH-like_DNA-bd_sf"/>
</dbReference>
<dbReference type="PANTHER" id="PTHR30537:SF72">
    <property type="entry name" value="LYSR FAMILY TRANSCRIPTIONAL REGULATOR"/>
    <property type="match status" value="1"/>
</dbReference>
<dbReference type="GO" id="GO:0003700">
    <property type="term" value="F:DNA-binding transcription factor activity"/>
    <property type="evidence" value="ECO:0007669"/>
    <property type="project" value="InterPro"/>
</dbReference>
<keyword evidence="4" id="KW-0804">Transcription</keyword>
<accession>A0A378BCZ2</accession>
<dbReference type="GO" id="GO:0006351">
    <property type="term" value="P:DNA-templated transcription"/>
    <property type="evidence" value="ECO:0007669"/>
    <property type="project" value="TreeGrafter"/>
</dbReference>
<dbReference type="InterPro" id="IPR058163">
    <property type="entry name" value="LysR-type_TF_proteobact-type"/>
</dbReference>
<evidence type="ECO:0000256" key="2">
    <source>
        <dbReference type="ARBA" id="ARBA00023015"/>
    </source>
</evidence>
<dbReference type="AlphaFoldDB" id="A0A378BCZ2"/>
<reference evidence="6 7" key="1">
    <citation type="submission" date="2018-06" db="EMBL/GenBank/DDBJ databases">
        <authorList>
            <consortium name="Pathogen Informatics"/>
            <person name="Doyle S."/>
        </authorList>
    </citation>
    <scope>NUCLEOTIDE SEQUENCE [LARGE SCALE GENOMIC DNA]</scope>
    <source>
        <strain evidence="6 7">NCTC204</strain>
    </source>
</reference>
<dbReference type="Pfam" id="PF03466">
    <property type="entry name" value="LysR_substrate"/>
    <property type="match status" value="1"/>
</dbReference>
<evidence type="ECO:0000256" key="1">
    <source>
        <dbReference type="ARBA" id="ARBA00009437"/>
    </source>
</evidence>
<dbReference type="Gene3D" id="1.10.10.10">
    <property type="entry name" value="Winged helix-like DNA-binding domain superfamily/Winged helix DNA-binding domain"/>
    <property type="match status" value="1"/>
</dbReference>
<keyword evidence="3" id="KW-0238">DNA-binding</keyword>
<dbReference type="PANTHER" id="PTHR30537">
    <property type="entry name" value="HTH-TYPE TRANSCRIPTIONAL REGULATOR"/>
    <property type="match status" value="1"/>
</dbReference>
<proteinExistence type="inferred from homology"/>
<sequence length="219" mass="23898">MPNATLSKTIQQLEAHLGVSLLQRTTRRITVTPEGREYYEKARCLLEDLEEIDASFNTARNKPKGHLRIAIGGSTACDVLIPLLADFMTSWPDIRIDLQVADKPADLISGNIDCAIRGGPMEDSTLIARKIGEATLVTCATPGYLQRYGTPASPDELHHGHRLISYLSPASGRAFPFRFTRHGVSTELKTEPHLGINESNAHIAAGEAGLGIVQTFTIR</sequence>
<dbReference type="InterPro" id="IPR000847">
    <property type="entry name" value="LysR_HTH_N"/>
</dbReference>
<gene>
    <name evidence="6" type="primary">dmlR_18</name>
    <name evidence="6" type="ORF">NCTC204_06031</name>
</gene>
<dbReference type="SUPFAM" id="SSF46785">
    <property type="entry name" value="Winged helix' DNA-binding domain"/>
    <property type="match status" value="1"/>
</dbReference>
<dbReference type="Pfam" id="PF00126">
    <property type="entry name" value="HTH_1"/>
    <property type="match status" value="1"/>
</dbReference>
<organism evidence="6 7">
    <name type="scientific">Klebsiella pneumoniae</name>
    <dbReference type="NCBI Taxonomy" id="573"/>
    <lineage>
        <taxon>Bacteria</taxon>
        <taxon>Pseudomonadati</taxon>
        <taxon>Pseudomonadota</taxon>
        <taxon>Gammaproteobacteria</taxon>
        <taxon>Enterobacterales</taxon>
        <taxon>Enterobacteriaceae</taxon>
        <taxon>Klebsiella/Raoultella group</taxon>
        <taxon>Klebsiella</taxon>
        <taxon>Klebsiella pneumoniae complex</taxon>
    </lineage>
</organism>
<dbReference type="InterPro" id="IPR036390">
    <property type="entry name" value="WH_DNA-bd_sf"/>
</dbReference>
<evidence type="ECO:0000256" key="3">
    <source>
        <dbReference type="ARBA" id="ARBA00023125"/>
    </source>
</evidence>
<protein>
    <submittedName>
        <fullName evidence="6">LysR family transcriptional regulator</fullName>
    </submittedName>
</protein>
<dbReference type="EMBL" id="UGMD01000002">
    <property type="protein sequence ID" value="STV36474.1"/>
    <property type="molecule type" value="Genomic_DNA"/>
</dbReference>
<evidence type="ECO:0000313" key="6">
    <source>
        <dbReference type="EMBL" id="STV36474.1"/>
    </source>
</evidence>
<dbReference type="SUPFAM" id="SSF53850">
    <property type="entry name" value="Periplasmic binding protein-like II"/>
    <property type="match status" value="1"/>
</dbReference>
<dbReference type="PROSITE" id="PS50931">
    <property type="entry name" value="HTH_LYSR"/>
    <property type="match status" value="1"/>
</dbReference>
<evidence type="ECO:0000256" key="4">
    <source>
        <dbReference type="ARBA" id="ARBA00023163"/>
    </source>
</evidence>
<dbReference type="Gene3D" id="3.40.190.10">
    <property type="entry name" value="Periplasmic binding protein-like II"/>
    <property type="match status" value="2"/>
</dbReference>
<evidence type="ECO:0000313" key="7">
    <source>
        <dbReference type="Proteomes" id="UP000255192"/>
    </source>
</evidence>
<comment type="similarity">
    <text evidence="1">Belongs to the LysR transcriptional regulatory family.</text>
</comment>
<dbReference type="GO" id="GO:0043565">
    <property type="term" value="F:sequence-specific DNA binding"/>
    <property type="evidence" value="ECO:0007669"/>
    <property type="project" value="TreeGrafter"/>
</dbReference>
<evidence type="ECO:0000259" key="5">
    <source>
        <dbReference type="PROSITE" id="PS50931"/>
    </source>
</evidence>
<keyword evidence="2" id="KW-0805">Transcription regulation</keyword>
<dbReference type="InterPro" id="IPR005119">
    <property type="entry name" value="LysR_subst-bd"/>
</dbReference>
<name>A0A378BCZ2_KLEPN</name>
<feature type="domain" description="HTH lysR-type" evidence="5">
    <location>
        <begin position="1"/>
        <end position="32"/>
    </location>
</feature>